<feature type="region of interest" description="Disordered" evidence="1">
    <location>
        <begin position="98"/>
        <end position="117"/>
    </location>
</feature>
<keyword evidence="2" id="KW-0812">Transmembrane</keyword>
<feature type="domain" description="Piezo TM1-24" evidence="3">
    <location>
        <begin position="226"/>
        <end position="427"/>
    </location>
</feature>
<feature type="transmembrane region" description="Helical" evidence="2">
    <location>
        <begin position="319"/>
        <end position="337"/>
    </location>
</feature>
<evidence type="ECO:0000313" key="5">
    <source>
        <dbReference type="Proteomes" id="UP001266305"/>
    </source>
</evidence>
<keyword evidence="2" id="KW-0472">Membrane</keyword>
<dbReference type="InterPro" id="IPR027272">
    <property type="entry name" value="Piezo"/>
</dbReference>
<evidence type="ECO:0000313" key="4">
    <source>
        <dbReference type="EMBL" id="KAK2085696.1"/>
    </source>
</evidence>
<feature type="region of interest" description="Disordered" evidence="1">
    <location>
        <begin position="420"/>
        <end position="448"/>
    </location>
</feature>
<evidence type="ECO:0000256" key="1">
    <source>
        <dbReference type="SAM" id="MobiDB-lite"/>
    </source>
</evidence>
<dbReference type="InterPro" id="IPR056769">
    <property type="entry name" value="Piezo_TM1-24"/>
</dbReference>
<evidence type="ECO:0000259" key="3">
    <source>
        <dbReference type="Pfam" id="PF24871"/>
    </source>
</evidence>
<sequence length="578" mass="61058">MAPFDPTQTCPGCCVVSEGGGRRASGPPDLISLFPWPWRLPAPPKPGMPSGLGKTGGQVCPPTLGKAVTSRQLATSVAPDSQGEQEYHPSPLCIAGRGAQETGAWPHPSGRPCSRDPPQRCRLGPATPGCVVGAVRCSGTVCSRSVPGQVIRCQGLAAHTLGLQRGWELLPGRPGGPVSSSEEGGRCRVDFRDSRGRCPERLACGPQRLRMWSPPVLLAGQVWAGEDDDERDVDTRPLAGLQETPTLASTRRSRLAARFRVTAHWLLVAAGRALAVTLLALAGIAHPSALSSVYLLVFLAICTWWACHFPISALGFSRLCIAVGCFGAGHLICLYCYQTPFAQALLPPAGIWARAVGTVGSDGPSMDRVLGLKDFVGPTNCSSPHELVLNTSLDWPTYASPGVLLLLCYATASLRKLRAHHPSSQVSGRHPQGGGGLGQAMGPKGLVSGPPASEWVIELVWSLQREEAAKGDDAREPELELELAELDQWPQDGEDVQVSSRMAGGTGPAPAQLTAARPQHVVPTTPDTEAENCIVHELTGQSPVRQRPWCPGSHVTVSLTSPNPWGSHVAVSLTPPNP</sequence>
<proteinExistence type="predicted"/>
<dbReference type="Pfam" id="PF24871">
    <property type="entry name" value="Piezo_TM1-24"/>
    <property type="match status" value="1"/>
</dbReference>
<gene>
    <name evidence="4" type="ORF">P7K49_036996</name>
</gene>
<reference evidence="4 5" key="1">
    <citation type="submission" date="2023-05" db="EMBL/GenBank/DDBJ databases">
        <title>B98-5 Cell Line De Novo Hybrid Assembly: An Optical Mapping Approach.</title>
        <authorList>
            <person name="Kananen K."/>
            <person name="Auerbach J.A."/>
            <person name="Kautto E."/>
            <person name="Blachly J.S."/>
        </authorList>
    </citation>
    <scope>NUCLEOTIDE SEQUENCE [LARGE SCALE GENOMIC DNA]</scope>
    <source>
        <strain evidence="4">B95-8</strain>
        <tissue evidence="4">Cell line</tissue>
    </source>
</reference>
<feature type="transmembrane region" description="Helical" evidence="2">
    <location>
        <begin position="288"/>
        <end position="307"/>
    </location>
</feature>
<keyword evidence="2" id="KW-1133">Transmembrane helix</keyword>
<comment type="caution">
    <text evidence="4">The sequence shown here is derived from an EMBL/GenBank/DDBJ whole genome shotgun (WGS) entry which is preliminary data.</text>
</comment>
<dbReference type="PANTHER" id="PTHR13167:SF40">
    <property type="entry name" value="PIEZO-TYPE MECHANOSENSITIVE ION CHANNEL COMPONENT 1"/>
    <property type="match status" value="1"/>
</dbReference>
<dbReference type="Proteomes" id="UP001266305">
    <property type="component" value="Unassembled WGS sequence"/>
</dbReference>
<protein>
    <recommendedName>
        <fullName evidence="3">Piezo TM1-24 domain-containing protein</fullName>
    </recommendedName>
</protein>
<evidence type="ECO:0000256" key="2">
    <source>
        <dbReference type="SAM" id="Phobius"/>
    </source>
</evidence>
<dbReference type="EMBL" id="JASSZA010000021">
    <property type="protein sequence ID" value="KAK2085696.1"/>
    <property type="molecule type" value="Genomic_DNA"/>
</dbReference>
<accession>A0ABQ9TLQ5</accession>
<dbReference type="PANTHER" id="PTHR13167">
    <property type="entry name" value="PIEZO-TYPE MECHANOSENSITIVE ION CHANNEL COMPONENT"/>
    <property type="match status" value="1"/>
</dbReference>
<keyword evidence="5" id="KW-1185">Reference proteome</keyword>
<name>A0ABQ9TLQ5_SAGOE</name>
<feature type="transmembrane region" description="Helical" evidence="2">
    <location>
        <begin position="261"/>
        <end position="282"/>
    </location>
</feature>
<organism evidence="4 5">
    <name type="scientific">Saguinus oedipus</name>
    <name type="common">Cotton-top tamarin</name>
    <name type="synonym">Oedipomidas oedipus</name>
    <dbReference type="NCBI Taxonomy" id="9490"/>
    <lineage>
        <taxon>Eukaryota</taxon>
        <taxon>Metazoa</taxon>
        <taxon>Chordata</taxon>
        <taxon>Craniata</taxon>
        <taxon>Vertebrata</taxon>
        <taxon>Euteleostomi</taxon>
        <taxon>Mammalia</taxon>
        <taxon>Eutheria</taxon>
        <taxon>Euarchontoglires</taxon>
        <taxon>Primates</taxon>
        <taxon>Haplorrhini</taxon>
        <taxon>Platyrrhini</taxon>
        <taxon>Cebidae</taxon>
        <taxon>Callitrichinae</taxon>
        <taxon>Saguinus</taxon>
    </lineage>
</organism>